<accession>A0A5C2LK58</accession>
<organism evidence="1 2">
    <name type="scientific">Klebsiella pneumoniae</name>
    <dbReference type="NCBI Taxonomy" id="573"/>
    <lineage>
        <taxon>Bacteria</taxon>
        <taxon>Pseudomonadati</taxon>
        <taxon>Pseudomonadota</taxon>
        <taxon>Gammaproteobacteria</taxon>
        <taxon>Enterobacterales</taxon>
        <taxon>Enterobacteriaceae</taxon>
        <taxon>Klebsiella/Raoultella group</taxon>
        <taxon>Klebsiella</taxon>
        <taxon>Klebsiella pneumoniae complex</taxon>
    </lineage>
</organism>
<proteinExistence type="predicted"/>
<sequence length="73" mass="8089">MLENRRHKIKPCSIDCGEFDPTTLTAFLCINCEYSFNHLLLATGSASSFFAKKPEIPAQTAIGGAKKHVDKIY</sequence>
<evidence type="ECO:0000313" key="2">
    <source>
        <dbReference type="Proteomes" id="UP000325127"/>
    </source>
</evidence>
<reference evidence="1 2" key="1">
    <citation type="submission" date="2019-08" db="EMBL/GenBank/DDBJ databases">
        <title>Emergence of NDM-5-producing hypervirulent Klebsiella pneumoniae from clinical infections.</title>
        <authorList>
            <person name="Shen Z."/>
            <person name="Zhang H."/>
            <person name="Li M."/>
        </authorList>
    </citation>
    <scope>NUCLEOTIDE SEQUENCE [LARGE SCALE GENOMIC DNA]</scope>
    <source>
        <strain evidence="1 2">RJ18-01</strain>
    </source>
</reference>
<dbReference type="EMBL" id="CP043670">
    <property type="protein sequence ID" value="QEP92837.1"/>
    <property type="molecule type" value="Genomic_DNA"/>
</dbReference>
<dbReference type="AlphaFoldDB" id="A0A5C2LK58"/>
<protein>
    <submittedName>
        <fullName evidence="1">Uncharacterized protein</fullName>
    </submittedName>
</protein>
<dbReference type="Proteomes" id="UP000325127">
    <property type="component" value="Chromosome"/>
</dbReference>
<gene>
    <name evidence="1" type="ORF">FZ928_24185</name>
</gene>
<name>A0A5C2LK58_KLEPN</name>
<evidence type="ECO:0000313" key="1">
    <source>
        <dbReference type="EMBL" id="QEP92837.1"/>
    </source>
</evidence>